<gene>
    <name evidence="2" type="ORF">LCGC14_2700140</name>
</gene>
<reference evidence="2" key="1">
    <citation type="journal article" date="2015" name="Nature">
        <title>Complex archaea that bridge the gap between prokaryotes and eukaryotes.</title>
        <authorList>
            <person name="Spang A."/>
            <person name="Saw J.H."/>
            <person name="Jorgensen S.L."/>
            <person name="Zaremba-Niedzwiedzka K."/>
            <person name="Martijn J."/>
            <person name="Lind A.E."/>
            <person name="van Eijk R."/>
            <person name="Schleper C."/>
            <person name="Guy L."/>
            <person name="Ettema T.J."/>
        </authorList>
    </citation>
    <scope>NUCLEOTIDE SEQUENCE</scope>
</reference>
<dbReference type="Pfam" id="PF07589">
    <property type="entry name" value="PEP-CTERM"/>
    <property type="match status" value="1"/>
</dbReference>
<dbReference type="NCBIfam" id="TIGR02595">
    <property type="entry name" value="PEP_CTERM"/>
    <property type="match status" value="1"/>
</dbReference>
<sequence>MNRYAATFIALFLTTQVFGTLISFDADDFADDENMHTPVPEMTLWRTAYGYGFDKLYTDVFAITSSDPAKPLGERVIGAKMIPRWDWWDYWSDEPFLYITINGLAKSISIRTANRPNWIRKTVIVDAWDIDGNQVAHNFDDIGGRLTTNVGEYTISSVAIYTSGMMSIDEIEIDHIPEPATILLLGLGMVLLGRVRVR</sequence>
<organism evidence="2">
    <name type="scientific">marine sediment metagenome</name>
    <dbReference type="NCBI Taxonomy" id="412755"/>
    <lineage>
        <taxon>unclassified sequences</taxon>
        <taxon>metagenomes</taxon>
        <taxon>ecological metagenomes</taxon>
    </lineage>
</organism>
<dbReference type="AlphaFoldDB" id="A0A0F8ZFW5"/>
<accession>A0A0F8ZFW5</accession>
<name>A0A0F8ZFW5_9ZZZZ</name>
<proteinExistence type="predicted"/>
<evidence type="ECO:0000313" key="2">
    <source>
        <dbReference type="EMBL" id="KKK92717.1"/>
    </source>
</evidence>
<comment type="caution">
    <text evidence="2">The sequence shown here is derived from an EMBL/GenBank/DDBJ whole genome shotgun (WGS) entry which is preliminary data.</text>
</comment>
<dbReference type="InterPro" id="IPR013424">
    <property type="entry name" value="Ice-binding_C"/>
</dbReference>
<protein>
    <recommendedName>
        <fullName evidence="1">Ice-binding protein C-terminal domain-containing protein</fullName>
    </recommendedName>
</protein>
<feature type="domain" description="Ice-binding protein C-terminal" evidence="1">
    <location>
        <begin position="176"/>
        <end position="196"/>
    </location>
</feature>
<evidence type="ECO:0000259" key="1">
    <source>
        <dbReference type="Pfam" id="PF07589"/>
    </source>
</evidence>
<dbReference type="EMBL" id="LAZR01048091">
    <property type="protein sequence ID" value="KKK92717.1"/>
    <property type="molecule type" value="Genomic_DNA"/>
</dbReference>